<keyword evidence="2" id="KW-0813">Transport</keyword>
<dbReference type="GO" id="GO:0015986">
    <property type="term" value="P:proton motive force-driven ATP synthesis"/>
    <property type="evidence" value="ECO:0007669"/>
    <property type="project" value="InterPro"/>
</dbReference>
<protein>
    <submittedName>
        <fullName evidence="10">ATP synthase F0 subunit beta</fullName>
    </submittedName>
</protein>
<keyword evidence="6 10" id="KW-0496">Mitochondrion</keyword>
<dbReference type="GeneID" id="40351403"/>
<reference evidence="10" key="1">
    <citation type="journal article" date="2019" name="Genome Biol. Evol.">
        <title>Tracing the Evolution of the Plastome and Mitogenome in the Chloropicophyceae Uncovered Convergent tRNA Gene Losses and a Variant Plastid Genetic Code.</title>
        <authorList>
            <person name="Turmel M."/>
            <person name="Dos Santos A.L."/>
            <person name="Otis C."/>
            <person name="Sergerie R."/>
            <person name="Lemieux C."/>
        </authorList>
    </citation>
    <scope>NUCLEOTIDE SEQUENCE</scope>
</reference>
<geneLocation type="mitochondrion" evidence="10"/>
<dbReference type="GO" id="GO:0015078">
    <property type="term" value="F:proton transmembrane transporter activity"/>
    <property type="evidence" value="ECO:0007669"/>
    <property type="project" value="InterPro"/>
</dbReference>
<feature type="transmembrane region" description="Helical" evidence="9">
    <location>
        <begin position="61"/>
        <end position="79"/>
    </location>
</feature>
<name>A0A4D6C6E1_9CHLO</name>
<feature type="compositionally biased region" description="Basic residues" evidence="8">
    <location>
        <begin position="1"/>
        <end position="26"/>
    </location>
</feature>
<sequence>MTKKTNKMPKVSKKSIKQSNKKKSLKKKEEKGFNTTQLLTAGFLGFIVFSSKGIIIYNEEILVALGFLGFIFFVSKQYGKDIRGSLELRGIGVKQKVAEGLETSKSSQEELCNTWKSFNFDAETISLPQGSVTASKEDKILTQKVLGWSFVSSSSSENFTSWVSQALVGGLGGSLKSSMAQGSWGLLKGNTGGGSGKNLESWSASFRQRASGKAYQALASGDKDIQDKWVSMSLAGVGKMSL</sequence>
<dbReference type="GO" id="GO:0045259">
    <property type="term" value="C:proton-transporting ATP synthase complex"/>
    <property type="evidence" value="ECO:0007669"/>
    <property type="project" value="UniProtKB-KW"/>
</dbReference>
<evidence type="ECO:0000256" key="4">
    <source>
        <dbReference type="ARBA" id="ARBA00022781"/>
    </source>
</evidence>
<evidence type="ECO:0000256" key="9">
    <source>
        <dbReference type="SAM" id="Phobius"/>
    </source>
</evidence>
<proteinExistence type="predicted"/>
<evidence type="ECO:0000313" key="10">
    <source>
        <dbReference type="EMBL" id="QBX98443.1"/>
    </source>
</evidence>
<keyword evidence="9" id="KW-0812">Transmembrane</keyword>
<evidence type="ECO:0000256" key="8">
    <source>
        <dbReference type="SAM" id="MobiDB-lite"/>
    </source>
</evidence>
<keyword evidence="5" id="KW-0406">Ion transport</keyword>
<dbReference type="AlphaFoldDB" id="A0A4D6C6E1"/>
<dbReference type="InterPro" id="IPR008688">
    <property type="entry name" value="ATP_synth_Bsub_B/MI25"/>
</dbReference>
<feature type="region of interest" description="Disordered" evidence="8">
    <location>
        <begin position="1"/>
        <end position="28"/>
    </location>
</feature>
<evidence type="ECO:0000256" key="1">
    <source>
        <dbReference type="ARBA" id="ARBA00004325"/>
    </source>
</evidence>
<evidence type="ECO:0000256" key="6">
    <source>
        <dbReference type="ARBA" id="ARBA00023128"/>
    </source>
</evidence>
<organism evidence="10">
    <name type="scientific">Chloropicon primus</name>
    <dbReference type="NCBI Taxonomy" id="1764295"/>
    <lineage>
        <taxon>Eukaryota</taxon>
        <taxon>Viridiplantae</taxon>
        <taxon>Chlorophyta</taxon>
        <taxon>Chloropicophyceae</taxon>
        <taxon>Chloropicales</taxon>
        <taxon>Chloropicaceae</taxon>
        <taxon>Chloropicon</taxon>
    </lineage>
</organism>
<comment type="subcellular location">
    <subcellularLocation>
        <location evidence="1">Mitochondrion membrane</location>
    </subcellularLocation>
</comment>
<keyword evidence="4" id="KW-0375">Hydrogen ion transport</keyword>
<evidence type="ECO:0000256" key="5">
    <source>
        <dbReference type="ARBA" id="ARBA00023065"/>
    </source>
</evidence>
<dbReference type="GO" id="GO:0031966">
    <property type="term" value="C:mitochondrial membrane"/>
    <property type="evidence" value="ECO:0007669"/>
    <property type="project" value="UniProtKB-SubCell"/>
</dbReference>
<dbReference type="Pfam" id="PF05405">
    <property type="entry name" value="Mt_ATP-synt_B"/>
    <property type="match status" value="1"/>
</dbReference>
<keyword evidence="9" id="KW-1133">Transmembrane helix</keyword>
<evidence type="ECO:0000256" key="2">
    <source>
        <dbReference type="ARBA" id="ARBA00022448"/>
    </source>
</evidence>
<keyword evidence="7 9" id="KW-0472">Membrane</keyword>
<evidence type="ECO:0000256" key="7">
    <source>
        <dbReference type="ARBA" id="ARBA00023136"/>
    </source>
</evidence>
<accession>A0A4D6C6E1</accession>
<dbReference type="EMBL" id="MK085998">
    <property type="protein sequence ID" value="QBX98443.1"/>
    <property type="molecule type" value="Genomic_DNA"/>
</dbReference>
<dbReference type="RefSeq" id="YP_009646605.1">
    <property type="nucleotide sequence ID" value="NC_042490.1"/>
</dbReference>
<keyword evidence="3" id="KW-0138">CF(0)</keyword>
<evidence type="ECO:0000256" key="3">
    <source>
        <dbReference type="ARBA" id="ARBA00022547"/>
    </source>
</evidence>
<gene>
    <name evidence="10" type="primary">atp4</name>
</gene>